<dbReference type="AlphaFoldDB" id="A0A0A8YK18"/>
<protein>
    <submittedName>
        <fullName evidence="2">Uncharacterized protein</fullName>
    </submittedName>
</protein>
<accession>A0A0A8YK18</accession>
<proteinExistence type="predicted"/>
<reference evidence="2" key="1">
    <citation type="submission" date="2014-09" db="EMBL/GenBank/DDBJ databases">
        <authorList>
            <person name="Magalhaes I.L.F."/>
            <person name="Oliveira U."/>
            <person name="Santos F.R."/>
            <person name="Vidigal T.H.D.A."/>
            <person name="Brescovit A.D."/>
            <person name="Santos A.J."/>
        </authorList>
    </citation>
    <scope>NUCLEOTIDE SEQUENCE</scope>
    <source>
        <tissue evidence="2">Shoot tissue taken approximately 20 cm above the soil surface</tissue>
    </source>
</reference>
<feature type="region of interest" description="Disordered" evidence="1">
    <location>
        <begin position="16"/>
        <end position="65"/>
    </location>
</feature>
<name>A0A0A8YK18_ARUDO</name>
<evidence type="ECO:0000313" key="2">
    <source>
        <dbReference type="EMBL" id="JAD25595.1"/>
    </source>
</evidence>
<dbReference type="EMBL" id="GBRH01272300">
    <property type="protein sequence ID" value="JAD25595.1"/>
    <property type="molecule type" value="Transcribed_RNA"/>
</dbReference>
<reference evidence="2" key="2">
    <citation type="journal article" date="2015" name="Data Brief">
        <title>Shoot transcriptome of the giant reed, Arundo donax.</title>
        <authorList>
            <person name="Barrero R.A."/>
            <person name="Guerrero F.D."/>
            <person name="Moolhuijzen P."/>
            <person name="Goolsby J.A."/>
            <person name="Tidwell J."/>
            <person name="Bellgard S.E."/>
            <person name="Bellgard M.I."/>
        </authorList>
    </citation>
    <scope>NUCLEOTIDE SEQUENCE</scope>
    <source>
        <tissue evidence="2">Shoot tissue taken approximately 20 cm above the soil surface</tissue>
    </source>
</reference>
<organism evidence="2">
    <name type="scientific">Arundo donax</name>
    <name type="common">Giant reed</name>
    <name type="synonym">Donax arundinaceus</name>
    <dbReference type="NCBI Taxonomy" id="35708"/>
    <lineage>
        <taxon>Eukaryota</taxon>
        <taxon>Viridiplantae</taxon>
        <taxon>Streptophyta</taxon>
        <taxon>Embryophyta</taxon>
        <taxon>Tracheophyta</taxon>
        <taxon>Spermatophyta</taxon>
        <taxon>Magnoliopsida</taxon>
        <taxon>Liliopsida</taxon>
        <taxon>Poales</taxon>
        <taxon>Poaceae</taxon>
        <taxon>PACMAD clade</taxon>
        <taxon>Arundinoideae</taxon>
        <taxon>Arundineae</taxon>
        <taxon>Arundo</taxon>
    </lineage>
</organism>
<evidence type="ECO:0000256" key="1">
    <source>
        <dbReference type="SAM" id="MobiDB-lite"/>
    </source>
</evidence>
<sequence length="107" mass="11483">MGNSCGAVAQLRVADGEVWQADAPSSRRSSSCELPTGRWRADAPPSRRSSSMCGPFRARGRRRRAPCTKTEIQLRLAMAGHQTWAVHMRRGGGRRGGAATCGGGHVH</sequence>